<protein>
    <submittedName>
        <fullName evidence="1">Uncharacterized protein</fullName>
    </submittedName>
</protein>
<keyword evidence="2" id="KW-1185">Reference proteome</keyword>
<dbReference type="RefSeq" id="WP_207689735.1">
    <property type="nucleotide sequence ID" value="NZ_CP061799.1"/>
</dbReference>
<reference evidence="1" key="1">
    <citation type="journal article" date="2021" name="Microb. Physiol.">
        <title>Proteogenomic Insights into the Physiology of Marine, Sulfate-Reducing, Filamentous Desulfonema limicola and Desulfonema magnum.</title>
        <authorList>
            <person name="Schnaars V."/>
            <person name="Wohlbrand L."/>
            <person name="Scheve S."/>
            <person name="Hinrichs C."/>
            <person name="Reinhardt R."/>
            <person name="Rabus R."/>
        </authorList>
    </citation>
    <scope>NUCLEOTIDE SEQUENCE</scope>
    <source>
        <strain evidence="1">5ac10</strain>
    </source>
</reference>
<evidence type="ECO:0000313" key="1">
    <source>
        <dbReference type="EMBL" id="QTA83959.1"/>
    </source>
</evidence>
<name>A0A975BE20_9BACT</name>
<evidence type="ECO:0000313" key="2">
    <source>
        <dbReference type="Proteomes" id="UP000663720"/>
    </source>
</evidence>
<proteinExistence type="predicted"/>
<dbReference type="AlphaFoldDB" id="A0A975BE20"/>
<sequence length="115" mass="13941">MIFPTDQHWADWEIDKELHKFFLLRWHEIFDEDTFDSWQVRSCNLKTILYEILEAIDTVDKVHSSHPNILILIQEAQQIVNEDIIISKYFSYISKYLKTLSSEYDQNIKMIPKKY</sequence>
<dbReference type="Proteomes" id="UP000663720">
    <property type="component" value="Chromosome"/>
</dbReference>
<accession>A0A975BE20</accession>
<organism evidence="1 2">
    <name type="scientific">Desulfonema limicola</name>
    <dbReference type="NCBI Taxonomy" id="45656"/>
    <lineage>
        <taxon>Bacteria</taxon>
        <taxon>Pseudomonadati</taxon>
        <taxon>Thermodesulfobacteriota</taxon>
        <taxon>Desulfobacteria</taxon>
        <taxon>Desulfobacterales</taxon>
        <taxon>Desulfococcaceae</taxon>
        <taxon>Desulfonema</taxon>
    </lineage>
</organism>
<gene>
    <name evidence="1" type="ORF">dnl_63850</name>
</gene>
<dbReference type="EMBL" id="CP061799">
    <property type="protein sequence ID" value="QTA83959.1"/>
    <property type="molecule type" value="Genomic_DNA"/>
</dbReference>
<dbReference type="KEGG" id="dli:dnl_63850"/>